<gene>
    <name evidence="1" type="ORF">PUN28_003303</name>
</gene>
<dbReference type="Proteomes" id="UP001430953">
    <property type="component" value="Unassembled WGS sequence"/>
</dbReference>
<sequence>MFIGHLLYGVYSSLRCTTVFDGIPRCSTMEYRQYLRPTLKPRNDLHPVSWTIPDKLVFIMKSPSKLRNCDIAKFRLQALNRLDILTINILKGNATSVHKKKKLCRRVKNATWKRRSFLHDASLEFYANARVVELLEKGNFFI</sequence>
<accession>A0AAW2GM42</accession>
<protein>
    <submittedName>
        <fullName evidence="1">Uncharacterized protein</fullName>
    </submittedName>
</protein>
<reference evidence="1 2" key="1">
    <citation type="submission" date="2023-03" db="EMBL/GenBank/DDBJ databases">
        <title>High recombination rates correlate with genetic variation in Cardiocondyla obscurior ants.</title>
        <authorList>
            <person name="Errbii M."/>
        </authorList>
    </citation>
    <scope>NUCLEOTIDE SEQUENCE [LARGE SCALE GENOMIC DNA]</scope>
    <source>
        <strain evidence="1">Alpha-2009</strain>
        <tissue evidence="1">Whole body</tissue>
    </source>
</reference>
<dbReference type="EMBL" id="JADYXP020000003">
    <property type="protein sequence ID" value="KAL0127949.1"/>
    <property type="molecule type" value="Genomic_DNA"/>
</dbReference>
<organism evidence="1 2">
    <name type="scientific">Cardiocondyla obscurior</name>
    <dbReference type="NCBI Taxonomy" id="286306"/>
    <lineage>
        <taxon>Eukaryota</taxon>
        <taxon>Metazoa</taxon>
        <taxon>Ecdysozoa</taxon>
        <taxon>Arthropoda</taxon>
        <taxon>Hexapoda</taxon>
        <taxon>Insecta</taxon>
        <taxon>Pterygota</taxon>
        <taxon>Neoptera</taxon>
        <taxon>Endopterygota</taxon>
        <taxon>Hymenoptera</taxon>
        <taxon>Apocrita</taxon>
        <taxon>Aculeata</taxon>
        <taxon>Formicoidea</taxon>
        <taxon>Formicidae</taxon>
        <taxon>Myrmicinae</taxon>
        <taxon>Cardiocondyla</taxon>
    </lineage>
</organism>
<keyword evidence="2" id="KW-1185">Reference proteome</keyword>
<dbReference type="AlphaFoldDB" id="A0AAW2GM42"/>
<name>A0AAW2GM42_9HYME</name>
<evidence type="ECO:0000313" key="2">
    <source>
        <dbReference type="Proteomes" id="UP001430953"/>
    </source>
</evidence>
<evidence type="ECO:0000313" key="1">
    <source>
        <dbReference type="EMBL" id="KAL0127949.1"/>
    </source>
</evidence>
<proteinExistence type="predicted"/>
<comment type="caution">
    <text evidence="1">The sequence shown here is derived from an EMBL/GenBank/DDBJ whole genome shotgun (WGS) entry which is preliminary data.</text>
</comment>